<evidence type="ECO:0000256" key="1">
    <source>
        <dbReference type="SAM" id="Phobius"/>
    </source>
</evidence>
<evidence type="ECO:0000313" key="3">
    <source>
        <dbReference type="Proteomes" id="UP000624041"/>
    </source>
</evidence>
<accession>A0A918D144</accession>
<dbReference type="Proteomes" id="UP000624041">
    <property type="component" value="Unassembled WGS sequence"/>
</dbReference>
<name>A0A918D144_9BACI</name>
<dbReference type="EMBL" id="BMOS01000008">
    <property type="protein sequence ID" value="GGN55496.1"/>
    <property type="molecule type" value="Genomic_DNA"/>
</dbReference>
<keyword evidence="1" id="KW-1133">Transmembrane helix</keyword>
<sequence length="254" mass="29246">MKGGTRILIFRKLTTTFVTTSLLSIFFALFTINFGSEMEYNQGNQFLGWFYVYTMYIGLIILLYGNIVSVVIELLQRKWFQQYDWLYVMLLGLFGLANGILFHNLLAALYGMMAAILYGIIDKWLQGRRKKAKGMKAAFLIPIATIVICWGYLQIISPPLPPFTEEDAILEATSDEDSITEGFPKFVGKWEERIEDYRVIKETSVEEIGKETYLVTFTETWEKGEERDTWSFAYKVDRNSLSAQGLQGGFKEDL</sequence>
<dbReference type="AlphaFoldDB" id="A0A918D144"/>
<feature type="transmembrane region" description="Helical" evidence="1">
    <location>
        <begin position="12"/>
        <end position="30"/>
    </location>
</feature>
<gene>
    <name evidence="2" type="ORF">GCM10007971_14360</name>
</gene>
<reference evidence="2" key="1">
    <citation type="journal article" date="2014" name="Int. J. Syst. Evol. Microbiol.">
        <title>Complete genome sequence of Corynebacterium casei LMG S-19264T (=DSM 44701T), isolated from a smear-ripened cheese.</title>
        <authorList>
            <consortium name="US DOE Joint Genome Institute (JGI-PGF)"/>
            <person name="Walter F."/>
            <person name="Albersmeier A."/>
            <person name="Kalinowski J."/>
            <person name="Ruckert C."/>
        </authorList>
    </citation>
    <scope>NUCLEOTIDE SEQUENCE</scope>
    <source>
        <strain evidence="2">JCM 17251</strain>
    </source>
</reference>
<keyword evidence="1" id="KW-0812">Transmembrane</keyword>
<comment type="caution">
    <text evidence="2">The sequence shown here is derived from an EMBL/GenBank/DDBJ whole genome shotgun (WGS) entry which is preliminary data.</text>
</comment>
<evidence type="ECO:0000313" key="2">
    <source>
        <dbReference type="EMBL" id="GGN55496.1"/>
    </source>
</evidence>
<dbReference type="RefSeq" id="WP_156856090.1">
    <property type="nucleotide sequence ID" value="NZ_BMOS01000008.1"/>
</dbReference>
<keyword evidence="3" id="KW-1185">Reference proteome</keyword>
<feature type="transmembrane region" description="Helical" evidence="1">
    <location>
        <begin position="50"/>
        <end position="72"/>
    </location>
</feature>
<organism evidence="2 3">
    <name type="scientific">Oceanobacillus indicireducens</name>
    <dbReference type="NCBI Taxonomy" id="1004261"/>
    <lineage>
        <taxon>Bacteria</taxon>
        <taxon>Bacillati</taxon>
        <taxon>Bacillota</taxon>
        <taxon>Bacilli</taxon>
        <taxon>Bacillales</taxon>
        <taxon>Bacillaceae</taxon>
        <taxon>Oceanobacillus</taxon>
    </lineage>
</organism>
<proteinExistence type="predicted"/>
<protein>
    <submittedName>
        <fullName evidence="2">Uncharacterized protein</fullName>
    </submittedName>
</protein>
<reference evidence="2" key="2">
    <citation type="submission" date="2020-09" db="EMBL/GenBank/DDBJ databases">
        <authorList>
            <person name="Sun Q."/>
            <person name="Ohkuma M."/>
        </authorList>
    </citation>
    <scope>NUCLEOTIDE SEQUENCE</scope>
    <source>
        <strain evidence="2">JCM 17251</strain>
    </source>
</reference>
<keyword evidence="1" id="KW-0472">Membrane</keyword>
<feature type="transmembrane region" description="Helical" evidence="1">
    <location>
        <begin position="107"/>
        <end position="125"/>
    </location>
</feature>
<feature type="transmembrane region" description="Helical" evidence="1">
    <location>
        <begin position="137"/>
        <end position="153"/>
    </location>
</feature>
<feature type="transmembrane region" description="Helical" evidence="1">
    <location>
        <begin position="84"/>
        <end position="101"/>
    </location>
</feature>